<protein>
    <submittedName>
        <fullName evidence="2">Uncharacterized protein</fullName>
    </submittedName>
</protein>
<accession>A0ABT6DHC5</accession>
<keyword evidence="3" id="KW-1185">Reference proteome</keyword>
<proteinExistence type="predicted"/>
<dbReference type="Proteomes" id="UP001152321">
    <property type="component" value="Unassembled WGS sequence"/>
</dbReference>
<reference evidence="2" key="1">
    <citation type="submission" date="2022-08" db="EMBL/GenBank/DDBJ databases">
        <title>Novel Bdellovibrio Species Isolated from Svalbard: Designation Bdellovibrio svalbardensis.</title>
        <authorList>
            <person name="Mitchell R.J."/>
            <person name="Choi S.Y."/>
        </authorList>
    </citation>
    <scope>NUCLEOTIDE SEQUENCE</scope>
    <source>
        <strain evidence="2">PAP01</strain>
    </source>
</reference>
<gene>
    <name evidence="2" type="ORF">NWE73_07815</name>
</gene>
<dbReference type="RefSeq" id="WP_277577743.1">
    <property type="nucleotide sequence ID" value="NZ_JANRMI010000002.1"/>
</dbReference>
<evidence type="ECO:0000313" key="2">
    <source>
        <dbReference type="EMBL" id="MDG0816266.1"/>
    </source>
</evidence>
<comment type="caution">
    <text evidence="2">The sequence shown here is derived from an EMBL/GenBank/DDBJ whole genome shotgun (WGS) entry which is preliminary data.</text>
</comment>
<feature type="region of interest" description="Disordered" evidence="1">
    <location>
        <begin position="54"/>
        <end position="106"/>
    </location>
</feature>
<feature type="compositionally biased region" description="Basic and acidic residues" evidence="1">
    <location>
        <begin position="83"/>
        <end position="106"/>
    </location>
</feature>
<name>A0ABT6DHC5_9BACT</name>
<evidence type="ECO:0000256" key="1">
    <source>
        <dbReference type="SAM" id="MobiDB-lite"/>
    </source>
</evidence>
<dbReference type="EMBL" id="JANRMI010000002">
    <property type="protein sequence ID" value="MDG0816266.1"/>
    <property type="molecule type" value="Genomic_DNA"/>
</dbReference>
<organism evidence="2 3">
    <name type="scientific">Bdellovibrio svalbardensis</name>
    <dbReference type="NCBI Taxonomy" id="2972972"/>
    <lineage>
        <taxon>Bacteria</taxon>
        <taxon>Pseudomonadati</taxon>
        <taxon>Bdellovibrionota</taxon>
        <taxon>Bdellovibrionia</taxon>
        <taxon>Bdellovibrionales</taxon>
        <taxon>Pseudobdellovibrionaceae</taxon>
        <taxon>Bdellovibrio</taxon>
    </lineage>
</organism>
<sequence length="106" mass="11186">MTTVRVRSMSISTADAEKLCAEDSNEVVNCAVTKLQGPHSGGINESVKACRSEWGLASPTPTPAPTTSPAASPSTIKVPTEMPKTDDHESNKTDGKTEPKGNFEEI</sequence>
<evidence type="ECO:0000313" key="3">
    <source>
        <dbReference type="Proteomes" id="UP001152321"/>
    </source>
</evidence>